<evidence type="ECO:0000256" key="1">
    <source>
        <dbReference type="SAM" id="MobiDB-lite"/>
    </source>
</evidence>
<feature type="region of interest" description="Disordered" evidence="1">
    <location>
        <begin position="1"/>
        <end position="23"/>
    </location>
</feature>
<reference evidence="2" key="2">
    <citation type="journal article" date="2015" name="Fish Shellfish Immunol.">
        <title>Early steps in the European eel (Anguilla anguilla)-Vibrio vulnificus interaction in the gills: Role of the RtxA13 toxin.</title>
        <authorList>
            <person name="Callol A."/>
            <person name="Pajuelo D."/>
            <person name="Ebbesson L."/>
            <person name="Teles M."/>
            <person name="MacKenzie S."/>
            <person name="Amaro C."/>
        </authorList>
    </citation>
    <scope>NUCLEOTIDE SEQUENCE</scope>
</reference>
<evidence type="ECO:0000313" key="2">
    <source>
        <dbReference type="EMBL" id="JAH42396.1"/>
    </source>
</evidence>
<protein>
    <submittedName>
        <fullName evidence="2">Uncharacterized protein</fullName>
    </submittedName>
</protein>
<feature type="compositionally biased region" description="Basic and acidic residues" evidence="1">
    <location>
        <begin position="1"/>
        <end position="10"/>
    </location>
</feature>
<organism evidence="2">
    <name type="scientific">Anguilla anguilla</name>
    <name type="common">European freshwater eel</name>
    <name type="synonym">Muraena anguilla</name>
    <dbReference type="NCBI Taxonomy" id="7936"/>
    <lineage>
        <taxon>Eukaryota</taxon>
        <taxon>Metazoa</taxon>
        <taxon>Chordata</taxon>
        <taxon>Craniata</taxon>
        <taxon>Vertebrata</taxon>
        <taxon>Euteleostomi</taxon>
        <taxon>Actinopterygii</taxon>
        <taxon>Neopterygii</taxon>
        <taxon>Teleostei</taxon>
        <taxon>Anguilliformes</taxon>
        <taxon>Anguillidae</taxon>
        <taxon>Anguilla</taxon>
    </lineage>
</organism>
<sequence length="23" mass="2832">MDQGVRRDWNRGLGEGDYPFYYH</sequence>
<accession>A0A0E9SM57</accession>
<proteinExistence type="predicted"/>
<dbReference type="EMBL" id="GBXM01066181">
    <property type="protein sequence ID" value="JAH42396.1"/>
    <property type="molecule type" value="Transcribed_RNA"/>
</dbReference>
<name>A0A0E9SM57_ANGAN</name>
<reference evidence="2" key="1">
    <citation type="submission" date="2014-11" db="EMBL/GenBank/DDBJ databases">
        <authorList>
            <person name="Amaro Gonzalez C."/>
        </authorList>
    </citation>
    <scope>NUCLEOTIDE SEQUENCE</scope>
</reference>
<dbReference type="AlphaFoldDB" id="A0A0E9SM57"/>